<dbReference type="EMBL" id="CZAB01000100">
    <property type="protein sequence ID" value="CUQ16724.1"/>
    <property type="molecule type" value="Genomic_DNA"/>
</dbReference>
<evidence type="ECO:0008006" key="3">
    <source>
        <dbReference type="Google" id="ProtNLM"/>
    </source>
</evidence>
<dbReference type="SUPFAM" id="SSF54909">
    <property type="entry name" value="Dimeric alpha+beta barrel"/>
    <property type="match status" value="1"/>
</dbReference>
<organism evidence="1 2">
    <name type="scientific">Enterocloster clostridioformis</name>
    <dbReference type="NCBI Taxonomy" id="1531"/>
    <lineage>
        <taxon>Bacteria</taxon>
        <taxon>Bacillati</taxon>
        <taxon>Bacillota</taxon>
        <taxon>Clostridia</taxon>
        <taxon>Lachnospirales</taxon>
        <taxon>Lachnospiraceae</taxon>
        <taxon>Enterocloster</taxon>
    </lineage>
</organism>
<proteinExistence type="predicted"/>
<dbReference type="AlphaFoldDB" id="A0A174U2B2"/>
<dbReference type="RefSeq" id="WP_147413095.1">
    <property type="nucleotide sequence ID" value="NZ_CZAB01000100.1"/>
</dbReference>
<protein>
    <recommendedName>
        <fullName evidence="3">Antibiotic biosynthesis monooxygenase</fullName>
    </recommendedName>
</protein>
<sequence>MNKNVIEMVIFQTNQEVTEEHFLRMYHKLNEVLEKDIAGFVKRSLTKDLKQDKWVEMIWWASMEAAQGALEKLPQVTEFQEYCSALADEGTMMFHLEEMA</sequence>
<dbReference type="Gene3D" id="3.30.70.100">
    <property type="match status" value="1"/>
</dbReference>
<reference evidence="1 2" key="1">
    <citation type="submission" date="2015-09" db="EMBL/GenBank/DDBJ databases">
        <authorList>
            <consortium name="Pathogen Informatics"/>
        </authorList>
    </citation>
    <scope>NUCLEOTIDE SEQUENCE [LARGE SCALE GENOMIC DNA]</scope>
    <source>
        <strain evidence="1 2">2789STDY5834865</strain>
    </source>
</reference>
<dbReference type="InterPro" id="IPR011008">
    <property type="entry name" value="Dimeric_a/b-barrel"/>
</dbReference>
<name>A0A174U2B2_9FIRM</name>
<evidence type="ECO:0000313" key="2">
    <source>
        <dbReference type="Proteomes" id="UP000095512"/>
    </source>
</evidence>
<gene>
    <name evidence="1" type="ORF">ERS852480_05041</name>
</gene>
<dbReference type="Proteomes" id="UP000095512">
    <property type="component" value="Unassembled WGS sequence"/>
</dbReference>
<evidence type="ECO:0000313" key="1">
    <source>
        <dbReference type="EMBL" id="CUQ16724.1"/>
    </source>
</evidence>
<accession>A0A174U2B2</accession>